<gene>
    <name evidence="2" type="ORF">FVF58_12715</name>
</gene>
<dbReference type="EMBL" id="VTUZ01000007">
    <property type="protein sequence ID" value="KAA1011980.1"/>
    <property type="molecule type" value="Genomic_DNA"/>
</dbReference>
<dbReference type="PANTHER" id="PTHR43685">
    <property type="entry name" value="GLYCOSYLTRANSFERASE"/>
    <property type="match status" value="1"/>
</dbReference>
<accession>A0A5B0HA97</accession>
<evidence type="ECO:0000313" key="3">
    <source>
        <dbReference type="Proteomes" id="UP000325273"/>
    </source>
</evidence>
<dbReference type="AlphaFoldDB" id="A0A5B0HA97"/>
<dbReference type="InterPro" id="IPR029044">
    <property type="entry name" value="Nucleotide-diphossugar_trans"/>
</dbReference>
<dbReference type="SUPFAM" id="SSF53448">
    <property type="entry name" value="Nucleotide-diphospho-sugar transferases"/>
    <property type="match status" value="1"/>
</dbReference>
<dbReference type="RefSeq" id="WP_149670253.1">
    <property type="nucleotide sequence ID" value="NZ_VTUZ01000007.1"/>
</dbReference>
<proteinExistence type="predicted"/>
<keyword evidence="3" id="KW-1185">Reference proteome</keyword>
<dbReference type="InterPro" id="IPR050834">
    <property type="entry name" value="Glycosyltransf_2"/>
</dbReference>
<sequence length="364" mass="39763">MSISSRSPRQAELSAKVSICLPTCDRPELIALCIDSCLAQSYGNLEIVIGDDSKDTRTQKLIATRYGQEPRVRYRRNQPPLGQARNVASLFERASGDKILLIHDDDLLASDGVEKLVSLWTLHPQLDAAFGDQYEADHGGAVHLDASARLNAAFRRTKDAEGLQPLPGRTGLIQMFPNNGWMADARLVKRIGYKEQYGMCCDFVFGAELCLAAREVFYLHDYVSVYRKTATSISHSTRGTAIAATVSAYAFVKALQLPPQLEPSRKLALRRLAPIVVSIHARNRQALAGFRIALGHLSAYNYGFSARLYYHLLMLARAGLTVRPQAVAAAAVAAVAARPAVASDPAAVVKELVNELVTDRSESV</sequence>
<keyword evidence="2" id="KW-0808">Transferase</keyword>
<dbReference type="GO" id="GO:0016740">
    <property type="term" value="F:transferase activity"/>
    <property type="evidence" value="ECO:0007669"/>
    <property type="project" value="UniProtKB-KW"/>
</dbReference>
<dbReference type="Pfam" id="PF00535">
    <property type="entry name" value="Glycos_transf_2"/>
    <property type="match status" value="1"/>
</dbReference>
<dbReference type="Proteomes" id="UP000325273">
    <property type="component" value="Unassembled WGS sequence"/>
</dbReference>
<evidence type="ECO:0000313" key="2">
    <source>
        <dbReference type="EMBL" id="KAA1011980.1"/>
    </source>
</evidence>
<name>A0A5B0HA97_9BURK</name>
<protein>
    <submittedName>
        <fullName evidence="2">Glycosyltransferase</fullName>
    </submittedName>
</protein>
<comment type="caution">
    <text evidence="2">The sequence shown here is derived from an EMBL/GenBank/DDBJ whole genome shotgun (WGS) entry which is preliminary data.</text>
</comment>
<dbReference type="PANTHER" id="PTHR43685:SF2">
    <property type="entry name" value="GLYCOSYLTRANSFERASE 2-LIKE DOMAIN-CONTAINING PROTEIN"/>
    <property type="match status" value="1"/>
</dbReference>
<dbReference type="CDD" id="cd00761">
    <property type="entry name" value="Glyco_tranf_GTA_type"/>
    <property type="match status" value="1"/>
</dbReference>
<feature type="domain" description="Glycosyltransferase 2-like" evidence="1">
    <location>
        <begin position="18"/>
        <end position="125"/>
    </location>
</feature>
<reference evidence="2 3" key="1">
    <citation type="submission" date="2019-08" db="EMBL/GenBank/DDBJ databases">
        <title>Paraburkholderia sp. DCY113.</title>
        <authorList>
            <person name="Kang J."/>
        </authorList>
    </citation>
    <scope>NUCLEOTIDE SEQUENCE [LARGE SCALE GENOMIC DNA]</scope>
    <source>
        <strain evidence="2 3">DCY113</strain>
    </source>
</reference>
<organism evidence="2 3">
    <name type="scientific">Paraburkholderia panacisoli</name>
    <dbReference type="NCBI Taxonomy" id="2603818"/>
    <lineage>
        <taxon>Bacteria</taxon>
        <taxon>Pseudomonadati</taxon>
        <taxon>Pseudomonadota</taxon>
        <taxon>Betaproteobacteria</taxon>
        <taxon>Burkholderiales</taxon>
        <taxon>Burkholderiaceae</taxon>
        <taxon>Paraburkholderia</taxon>
    </lineage>
</organism>
<evidence type="ECO:0000259" key="1">
    <source>
        <dbReference type="Pfam" id="PF00535"/>
    </source>
</evidence>
<dbReference type="InterPro" id="IPR001173">
    <property type="entry name" value="Glyco_trans_2-like"/>
</dbReference>
<dbReference type="Gene3D" id="3.90.550.10">
    <property type="entry name" value="Spore Coat Polysaccharide Biosynthesis Protein SpsA, Chain A"/>
    <property type="match status" value="1"/>
</dbReference>